<reference evidence="4 5" key="1">
    <citation type="submission" date="2023-08" db="EMBL/GenBank/DDBJ databases">
        <title>Black Yeasts Isolated from many extreme environments.</title>
        <authorList>
            <person name="Coleine C."/>
            <person name="Stajich J.E."/>
            <person name="Selbmann L."/>
        </authorList>
    </citation>
    <scope>NUCLEOTIDE SEQUENCE [LARGE SCALE GENOMIC DNA]</scope>
    <source>
        <strain evidence="4 5">CCFEE 536</strain>
    </source>
</reference>
<protein>
    <submittedName>
        <fullName evidence="4">AAA+-type ATPase</fullName>
    </submittedName>
</protein>
<dbReference type="InterPro" id="IPR041569">
    <property type="entry name" value="AAA_lid_3"/>
</dbReference>
<name>A0ABR0LYD2_9PEZI</name>
<feature type="non-terminal residue" evidence="4">
    <location>
        <position position="283"/>
    </location>
</feature>
<evidence type="ECO:0000256" key="1">
    <source>
        <dbReference type="ARBA" id="ARBA00022741"/>
    </source>
</evidence>
<dbReference type="PANTHER" id="PTHR23077">
    <property type="entry name" value="AAA-FAMILY ATPASE"/>
    <property type="match status" value="1"/>
</dbReference>
<proteinExistence type="predicted"/>
<dbReference type="Gene3D" id="1.10.8.60">
    <property type="match status" value="1"/>
</dbReference>
<feature type="domain" description="AAA+ ATPase" evidence="3">
    <location>
        <begin position="98"/>
        <end position="231"/>
    </location>
</feature>
<dbReference type="InterPro" id="IPR003959">
    <property type="entry name" value="ATPase_AAA_core"/>
</dbReference>
<dbReference type="PANTHER" id="PTHR23077:SF27">
    <property type="entry name" value="ATPASE FAMILY GENE 2 PROTEIN HOMOLOG A"/>
    <property type="match status" value="1"/>
</dbReference>
<dbReference type="EMBL" id="JAVRRA010008483">
    <property type="protein sequence ID" value="KAK5256553.1"/>
    <property type="molecule type" value="Genomic_DNA"/>
</dbReference>
<dbReference type="InterPro" id="IPR027417">
    <property type="entry name" value="P-loop_NTPase"/>
</dbReference>
<evidence type="ECO:0000313" key="5">
    <source>
        <dbReference type="Proteomes" id="UP001357485"/>
    </source>
</evidence>
<keyword evidence="1" id="KW-0547">Nucleotide-binding</keyword>
<evidence type="ECO:0000313" key="4">
    <source>
        <dbReference type="EMBL" id="KAK5256553.1"/>
    </source>
</evidence>
<dbReference type="InterPro" id="IPR050168">
    <property type="entry name" value="AAA_ATPase_domain"/>
</dbReference>
<dbReference type="Pfam" id="PF00004">
    <property type="entry name" value="AAA"/>
    <property type="match status" value="1"/>
</dbReference>
<accession>A0ABR0LYD2</accession>
<dbReference type="SMART" id="SM00382">
    <property type="entry name" value="AAA"/>
    <property type="match status" value="1"/>
</dbReference>
<gene>
    <name evidence="4" type="primary">AFG2_1</name>
    <name evidence="4" type="ORF">LTR16_003001</name>
</gene>
<dbReference type="InterPro" id="IPR003593">
    <property type="entry name" value="AAA+_ATPase"/>
</dbReference>
<comment type="caution">
    <text evidence="4">The sequence shown here is derived from an EMBL/GenBank/DDBJ whole genome shotgun (WGS) entry which is preliminary data.</text>
</comment>
<keyword evidence="5" id="KW-1185">Reference proteome</keyword>
<dbReference type="Proteomes" id="UP001357485">
    <property type="component" value="Unassembled WGS sequence"/>
</dbReference>
<evidence type="ECO:0000256" key="2">
    <source>
        <dbReference type="ARBA" id="ARBA00022840"/>
    </source>
</evidence>
<dbReference type="Pfam" id="PF17862">
    <property type="entry name" value="AAA_lid_3"/>
    <property type="match status" value="1"/>
</dbReference>
<dbReference type="SUPFAM" id="SSF52540">
    <property type="entry name" value="P-loop containing nucleoside triphosphate hydrolases"/>
    <property type="match status" value="1"/>
</dbReference>
<sequence length="283" mass="31224">MVYEISFKGQKRRFRIQAIEPAAGHSNASALYAFDDHSKLQFQEAPVEGEAQESLRAPLMISSEGIGGLRKQIQQINKRLTRLNGETNGRKVLANLRRSGGILLYGPEGTGKSLLLSKLKEAPWRKVLTIDDSTLDRTTRQNKSTITEVFAEAVAHEPSIIVIDKLEAIAGTSDRDSSLGDSLASVLAMELDKLKHKQVLVVGTTSKPNDVDKRLRTPGRFRYEIEVPIPDLHARIAILEVLGDACVSTYDYPMEKIGERTHGFVGADLEALYEAALDSAIDR</sequence>
<keyword evidence="2" id="KW-0067">ATP-binding</keyword>
<dbReference type="Gene3D" id="3.40.50.300">
    <property type="entry name" value="P-loop containing nucleotide triphosphate hydrolases"/>
    <property type="match status" value="1"/>
</dbReference>
<organism evidence="4 5">
    <name type="scientific">Cryomyces antarcticus</name>
    <dbReference type="NCBI Taxonomy" id="329879"/>
    <lineage>
        <taxon>Eukaryota</taxon>
        <taxon>Fungi</taxon>
        <taxon>Dikarya</taxon>
        <taxon>Ascomycota</taxon>
        <taxon>Pezizomycotina</taxon>
        <taxon>Dothideomycetes</taxon>
        <taxon>Dothideomycetes incertae sedis</taxon>
        <taxon>Cryomyces</taxon>
    </lineage>
</organism>
<evidence type="ECO:0000259" key="3">
    <source>
        <dbReference type="SMART" id="SM00382"/>
    </source>
</evidence>